<dbReference type="NCBIfam" id="TIGR00147">
    <property type="entry name" value="YegS/Rv2252/BmrU family lipid kinase"/>
    <property type="match status" value="1"/>
</dbReference>
<evidence type="ECO:0000256" key="1">
    <source>
        <dbReference type="ARBA" id="ARBA00001946"/>
    </source>
</evidence>
<dbReference type="InterPro" id="IPR001206">
    <property type="entry name" value="Diacylglycerol_kinase_cat_dom"/>
</dbReference>
<dbReference type="GO" id="GO:0004143">
    <property type="term" value="F:ATP-dependent diacylglycerol kinase activity"/>
    <property type="evidence" value="ECO:0007669"/>
    <property type="project" value="TreeGrafter"/>
</dbReference>
<comment type="cofactor">
    <cofactor evidence="1">
        <name>Mg(2+)</name>
        <dbReference type="ChEBI" id="CHEBI:18420"/>
    </cofactor>
</comment>
<dbReference type="Gene3D" id="3.40.50.10330">
    <property type="entry name" value="Probable inorganic polyphosphate/atp-NAD kinase, domain 1"/>
    <property type="match status" value="1"/>
</dbReference>
<dbReference type="GO" id="GO:0008654">
    <property type="term" value="P:phospholipid biosynthetic process"/>
    <property type="evidence" value="ECO:0007669"/>
    <property type="project" value="UniProtKB-KW"/>
</dbReference>
<evidence type="ECO:0000256" key="7">
    <source>
        <dbReference type="ARBA" id="ARBA00022840"/>
    </source>
</evidence>
<dbReference type="AlphaFoldDB" id="A0A6J6WIR2"/>
<dbReference type="Pfam" id="PF19279">
    <property type="entry name" value="YegS_C"/>
    <property type="match status" value="1"/>
</dbReference>
<accession>A0A6J6WIR2</accession>
<keyword evidence="9" id="KW-0443">Lipid metabolism</keyword>
<organism evidence="13">
    <name type="scientific">freshwater metagenome</name>
    <dbReference type="NCBI Taxonomy" id="449393"/>
    <lineage>
        <taxon>unclassified sequences</taxon>
        <taxon>metagenomes</taxon>
        <taxon>ecological metagenomes</taxon>
    </lineage>
</organism>
<dbReference type="PROSITE" id="PS50146">
    <property type="entry name" value="DAGK"/>
    <property type="match status" value="1"/>
</dbReference>
<evidence type="ECO:0000256" key="6">
    <source>
        <dbReference type="ARBA" id="ARBA00022777"/>
    </source>
</evidence>
<keyword evidence="5" id="KW-0547">Nucleotide-binding</keyword>
<evidence type="ECO:0000256" key="10">
    <source>
        <dbReference type="ARBA" id="ARBA00023209"/>
    </source>
</evidence>
<keyword evidence="7" id="KW-0067">ATP-binding</keyword>
<sequence length="290" mass="31150">MSYAVVINPISGRGQGAHLGSQVIAYLAEHNIDYQIVSGVSAAHTSQVLGNYVKDNPESDGVFAVGGDGLAHLVIQHLANTKIPLALIPAGTGNDMVRTLGWPLDDLRSIMNAVFSTTPQYMDLGLVDGEWFGAILSTGFDSIVNERANTLKWPAGPMKYNVAIARELPGFRPRDYTLVMDGQEIVTKAMLIAVGNGISYGGGMLVCPNADITDGLFDVMILSPVSIPEFLKVFPKVYAGTHIQHPAVTIYRTKRVKIDADAIAYADGERIGSLPISAECVPNALLVWRK</sequence>
<dbReference type="SUPFAM" id="SSF111331">
    <property type="entry name" value="NAD kinase/diacylglycerol kinase-like"/>
    <property type="match status" value="1"/>
</dbReference>
<dbReference type="Gene3D" id="2.60.200.40">
    <property type="match status" value="1"/>
</dbReference>
<feature type="domain" description="DAGKc" evidence="12">
    <location>
        <begin position="1"/>
        <end position="131"/>
    </location>
</feature>
<evidence type="ECO:0000256" key="5">
    <source>
        <dbReference type="ARBA" id="ARBA00022741"/>
    </source>
</evidence>
<dbReference type="PANTHER" id="PTHR12358:SF106">
    <property type="entry name" value="LIPID KINASE YEGS"/>
    <property type="match status" value="1"/>
</dbReference>
<gene>
    <name evidence="13" type="ORF">UFOPK2907_01313</name>
</gene>
<keyword evidence="3" id="KW-0808">Transferase</keyword>
<dbReference type="GO" id="GO:0046872">
    <property type="term" value="F:metal ion binding"/>
    <property type="evidence" value="ECO:0007669"/>
    <property type="project" value="UniProtKB-KW"/>
</dbReference>
<evidence type="ECO:0000256" key="3">
    <source>
        <dbReference type="ARBA" id="ARBA00022679"/>
    </source>
</evidence>
<evidence type="ECO:0000256" key="2">
    <source>
        <dbReference type="ARBA" id="ARBA00022516"/>
    </source>
</evidence>
<dbReference type="Pfam" id="PF00781">
    <property type="entry name" value="DAGK_cat"/>
    <property type="match status" value="1"/>
</dbReference>
<dbReference type="InterPro" id="IPR045540">
    <property type="entry name" value="YegS/DAGK_C"/>
</dbReference>
<reference evidence="13" key="1">
    <citation type="submission" date="2020-05" db="EMBL/GenBank/DDBJ databases">
        <authorList>
            <person name="Chiriac C."/>
            <person name="Salcher M."/>
            <person name="Ghai R."/>
            <person name="Kavagutti S V."/>
        </authorList>
    </citation>
    <scope>NUCLEOTIDE SEQUENCE</scope>
</reference>
<keyword evidence="2" id="KW-0444">Lipid biosynthesis</keyword>
<keyword evidence="10" id="KW-0594">Phospholipid biosynthesis</keyword>
<evidence type="ECO:0000256" key="4">
    <source>
        <dbReference type="ARBA" id="ARBA00022723"/>
    </source>
</evidence>
<evidence type="ECO:0000256" key="11">
    <source>
        <dbReference type="ARBA" id="ARBA00023264"/>
    </source>
</evidence>
<evidence type="ECO:0000259" key="12">
    <source>
        <dbReference type="PROSITE" id="PS50146"/>
    </source>
</evidence>
<evidence type="ECO:0000256" key="9">
    <source>
        <dbReference type="ARBA" id="ARBA00023098"/>
    </source>
</evidence>
<proteinExistence type="predicted"/>
<dbReference type="InterPro" id="IPR016064">
    <property type="entry name" value="NAD/diacylglycerol_kinase_sf"/>
</dbReference>
<keyword evidence="6" id="KW-0418">Kinase</keyword>
<keyword evidence="8" id="KW-0460">Magnesium</keyword>
<keyword evidence="11" id="KW-1208">Phospholipid metabolism</keyword>
<dbReference type="InterPro" id="IPR050187">
    <property type="entry name" value="Lipid_Phosphate_FormReg"/>
</dbReference>
<dbReference type="PANTHER" id="PTHR12358">
    <property type="entry name" value="SPHINGOSINE KINASE"/>
    <property type="match status" value="1"/>
</dbReference>
<dbReference type="GO" id="GO:0005886">
    <property type="term" value="C:plasma membrane"/>
    <property type="evidence" value="ECO:0007669"/>
    <property type="project" value="TreeGrafter"/>
</dbReference>
<dbReference type="GO" id="GO:0005524">
    <property type="term" value="F:ATP binding"/>
    <property type="evidence" value="ECO:0007669"/>
    <property type="project" value="UniProtKB-KW"/>
</dbReference>
<evidence type="ECO:0000256" key="8">
    <source>
        <dbReference type="ARBA" id="ARBA00022842"/>
    </source>
</evidence>
<dbReference type="SMART" id="SM00046">
    <property type="entry name" value="DAGKc"/>
    <property type="match status" value="1"/>
</dbReference>
<dbReference type="InterPro" id="IPR017438">
    <property type="entry name" value="ATP-NAD_kinase_N"/>
</dbReference>
<protein>
    <submittedName>
        <fullName evidence="13">Unannotated protein</fullName>
    </submittedName>
</protein>
<evidence type="ECO:0000313" key="13">
    <source>
        <dbReference type="EMBL" id="CAB4783416.1"/>
    </source>
</evidence>
<dbReference type="InterPro" id="IPR005218">
    <property type="entry name" value="Diacylglycerol/lipid_kinase"/>
</dbReference>
<name>A0A6J6WIR2_9ZZZZ</name>
<keyword evidence="4" id="KW-0479">Metal-binding</keyword>
<dbReference type="EMBL" id="CAEZZR010000155">
    <property type="protein sequence ID" value="CAB4783416.1"/>
    <property type="molecule type" value="Genomic_DNA"/>
</dbReference>